<dbReference type="InterPro" id="IPR001570">
    <property type="entry name" value="Peptidase_M4_C_domain"/>
</dbReference>
<dbReference type="SUPFAM" id="SSF55486">
    <property type="entry name" value="Metalloproteases ('zincins'), catalytic domain"/>
    <property type="match status" value="1"/>
</dbReference>
<dbReference type="InterPro" id="IPR015919">
    <property type="entry name" value="Cadherin-like_sf"/>
</dbReference>
<feature type="region of interest" description="Disordered" evidence="7">
    <location>
        <begin position="501"/>
        <end position="526"/>
    </location>
</feature>
<organism evidence="9 10">
    <name type="scientific">Nocardioides panacisoli</name>
    <dbReference type="NCBI Taxonomy" id="627624"/>
    <lineage>
        <taxon>Bacteria</taxon>
        <taxon>Bacillati</taxon>
        <taxon>Actinomycetota</taxon>
        <taxon>Actinomycetes</taxon>
        <taxon>Propionibacteriales</taxon>
        <taxon>Nocardioidaceae</taxon>
        <taxon>Nocardioides</taxon>
    </lineage>
</organism>
<dbReference type="EMBL" id="BAABAH010000020">
    <property type="protein sequence ID" value="GAA3834121.1"/>
    <property type="molecule type" value="Genomic_DNA"/>
</dbReference>
<dbReference type="CDD" id="cd09597">
    <property type="entry name" value="M4_TLP"/>
    <property type="match status" value="1"/>
</dbReference>
<dbReference type="Pfam" id="PF01447">
    <property type="entry name" value="Peptidase_M4"/>
    <property type="match status" value="1"/>
</dbReference>
<evidence type="ECO:0000259" key="8">
    <source>
        <dbReference type="SMART" id="SM00736"/>
    </source>
</evidence>
<dbReference type="InterPro" id="IPR050728">
    <property type="entry name" value="Zinc_Metalloprotease_M4"/>
</dbReference>
<keyword evidence="4" id="KW-0378">Hydrolase</keyword>
<evidence type="ECO:0000256" key="5">
    <source>
        <dbReference type="ARBA" id="ARBA00022833"/>
    </source>
</evidence>
<dbReference type="Gene3D" id="3.10.450.490">
    <property type="match status" value="1"/>
</dbReference>
<keyword evidence="5" id="KW-0862">Zinc</keyword>
<evidence type="ECO:0000256" key="3">
    <source>
        <dbReference type="ARBA" id="ARBA00022729"/>
    </source>
</evidence>
<protein>
    <submittedName>
        <fullName evidence="9">M4 family metallopeptidase</fullName>
    </submittedName>
</protein>
<keyword evidence="2" id="KW-0479">Metal-binding</keyword>
<keyword evidence="3" id="KW-0732">Signal</keyword>
<accession>A0ABP7J3S8</accession>
<dbReference type="Gene3D" id="2.60.120.260">
    <property type="entry name" value="Galactose-binding domain-like"/>
    <property type="match status" value="1"/>
</dbReference>
<evidence type="ECO:0000256" key="4">
    <source>
        <dbReference type="ARBA" id="ARBA00022801"/>
    </source>
</evidence>
<evidence type="ECO:0000256" key="6">
    <source>
        <dbReference type="ARBA" id="ARBA00023049"/>
    </source>
</evidence>
<feature type="compositionally biased region" description="Polar residues" evidence="7">
    <location>
        <begin position="504"/>
        <end position="526"/>
    </location>
</feature>
<keyword evidence="10" id="KW-1185">Reference proteome</keyword>
<evidence type="ECO:0000256" key="7">
    <source>
        <dbReference type="SAM" id="MobiDB-lite"/>
    </source>
</evidence>
<proteinExistence type="predicted"/>
<keyword evidence="6" id="KW-0482">Metalloprotease</keyword>
<comment type="caution">
    <text evidence="9">The sequence shown here is derived from an EMBL/GenBank/DDBJ whole genome shotgun (WGS) entry which is preliminary data.</text>
</comment>
<dbReference type="SUPFAM" id="SSF49313">
    <property type="entry name" value="Cadherin-like"/>
    <property type="match status" value="1"/>
</dbReference>
<dbReference type="Proteomes" id="UP001501821">
    <property type="component" value="Unassembled WGS sequence"/>
</dbReference>
<reference evidence="10" key="1">
    <citation type="journal article" date="2019" name="Int. J. Syst. Evol. Microbiol.">
        <title>The Global Catalogue of Microorganisms (GCM) 10K type strain sequencing project: providing services to taxonomists for standard genome sequencing and annotation.</title>
        <authorList>
            <consortium name="The Broad Institute Genomics Platform"/>
            <consortium name="The Broad Institute Genome Sequencing Center for Infectious Disease"/>
            <person name="Wu L."/>
            <person name="Ma J."/>
        </authorList>
    </citation>
    <scope>NUCLEOTIDE SEQUENCE [LARGE SCALE GENOMIC DNA]</scope>
    <source>
        <strain evidence="10">JCM 16953</strain>
    </source>
</reference>
<dbReference type="InterPro" id="IPR006644">
    <property type="entry name" value="Cadg"/>
</dbReference>
<name>A0ABP7J3S8_9ACTN</name>
<dbReference type="InterPro" id="IPR013783">
    <property type="entry name" value="Ig-like_fold"/>
</dbReference>
<evidence type="ECO:0000256" key="2">
    <source>
        <dbReference type="ARBA" id="ARBA00022723"/>
    </source>
</evidence>
<dbReference type="Gene3D" id="3.10.170.10">
    <property type="match status" value="1"/>
</dbReference>
<dbReference type="SMART" id="SM00736">
    <property type="entry name" value="CADG"/>
    <property type="match status" value="1"/>
</dbReference>
<sequence>MSACAFASVPVAEASAPHNASPVKPASRHAHPQREAADTARKLVASPPAALRASAHDRFQAHAVVSSHGLQYVPYDRTYRGLPVVGGDFVVVTDGAGRLLDTSVAQKKAVSLASVTPTVSRDSARRTALREVSDGRYDGASRLVVLQRASSALAWETTVVGRRAGGPSRLSVYVDARSGRVLDTIEHVMEGTGNGGWEGTVSIPTSGSGTSYSMTNSNAPTMKCQNATGNVTFTGTDDSWGNGDPTNRETGCVDAFYSAEKERQMLSAWLGRNGMDGSGGWVPIRVGLNDVNAYYDGTQVQVGHTQTGGKWIGSVDVVAHEFGHGVDDHTPGGISGNGTQEFVADTFGAATEWYANNPADTPDFTVGEEVNLVGNGPIRYMYNPSLAGDDNCYSSSTPNAEVHAAAGPGNHWFYLLAEGTNPSDGQPTSPTCNSTSVSGIGIQKAITIMYNAMLMKTSSSSYLKYRTWTLTAAKNLFPGSCTEFNAVKAAWNAVSVPAQAGDPTCSTSGGNTVTVTNPGSRSGTVGTATSLQVTASDSASGQTLTYSATGLPAGLSINASSGLISGTPTTAGTYSTTVTAKDTTGASGSATFTWTISGSGGGGTCSGQKLLNPGFESGAASWSSTAGVITTDAGEPAHAGSYKAWLDGYGQTHTDSLSQSVTIPAGCTATLSFYLHVDTSETTSSTAYDKLTVKAGSTTLATYSNLNSASGFVLKSFNVSSLAGQTVTISFSGTEDISLQTSFVVDDTSLNLG</sequence>
<dbReference type="Pfam" id="PF07504">
    <property type="entry name" value="FTP"/>
    <property type="match status" value="1"/>
</dbReference>
<keyword evidence="1" id="KW-0645">Protease</keyword>
<dbReference type="InterPro" id="IPR011096">
    <property type="entry name" value="FTP_domain"/>
</dbReference>
<dbReference type="Pfam" id="PF05345">
    <property type="entry name" value="He_PIG"/>
    <property type="match status" value="1"/>
</dbReference>
<dbReference type="InterPro" id="IPR027268">
    <property type="entry name" value="Peptidase_M4/M1_CTD_sf"/>
</dbReference>
<feature type="region of interest" description="Disordered" evidence="7">
    <location>
        <begin position="16"/>
        <end position="43"/>
    </location>
</feature>
<evidence type="ECO:0000313" key="9">
    <source>
        <dbReference type="EMBL" id="GAA3834121.1"/>
    </source>
</evidence>
<evidence type="ECO:0000313" key="10">
    <source>
        <dbReference type="Proteomes" id="UP001501821"/>
    </source>
</evidence>
<evidence type="ECO:0000256" key="1">
    <source>
        <dbReference type="ARBA" id="ARBA00022670"/>
    </source>
</evidence>
<gene>
    <name evidence="9" type="ORF">GCM10022242_39010</name>
</gene>
<dbReference type="Gene3D" id="1.10.390.10">
    <property type="entry name" value="Neutral Protease Domain 2"/>
    <property type="match status" value="1"/>
</dbReference>
<dbReference type="Pfam" id="PF02868">
    <property type="entry name" value="Peptidase_M4_C"/>
    <property type="match status" value="1"/>
</dbReference>
<dbReference type="PANTHER" id="PTHR33794">
    <property type="entry name" value="BACILLOLYSIN"/>
    <property type="match status" value="1"/>
</dbReference>
<dbReference type="Gene3D" id="2.60.40.10">
    <property type="entry name" value="Immunoglobulins"/>
    <property type="match status" value="1"/>
</dbReference>
<dbReference type="RefSeq" id="WP_344778668.1">
    <property type="nucleotide sequence ID" value="NZ_BAABAH010000020.1"/>
</dbReference>
<feature type="domain" description="Dystroglycan-type cadherin-like" evidence="8">
    <location>
        <begin position="513"/>
        <end position="603"/>
    </location>
</feature>
<dbReference type="InterPro" id="IPR013856">
    <property type="entry name" value="Peptidase_M4_domain"/>
</dbReference>
<feature type="compositionally biased region" description="Basic and acidic residues" evidence="7">
    <location>
        <begin position="32"/>
        <end position="41"/>
    </location>
</feature>
<dbReference type="PANTHER" id="PTHR33794:SF1">
    <property type="entry name" value="BACILLOLYSIN"/>
    <property type="match status" value="1"/>
</dbReference>